<organism evidence="2 3">
    <name type="scientific">Puniceicoccus vermicola</name>
    <dbReference type="NCBI Taxonomy" id="388746"/>
    <lineage>
        <taxon>Bacteria</taxon>
        <taxon>Pseudomonadati</taxon>
        <taxon>Verrucomicrobiota</taxon>
        <taxon>Opitutia</taxon>
        <taxon>Puniceicoccales</taxon>
        <taxon>Puniceicoccaceae</taxon>
        <taxon>Puniceicoccus</taxon>
    </lineage>
</organism>
<name>A0A7X1AVG2_9BACT</name>
<dbReference type="InterPro" id="IPR025737">
    <property type="entry name" value="FApF"/>
</dbReference>
<feature type="region of interest" description="Disordered" evidence="1">
    <location>
        <begin position="16"/>
        <end position="35"/>
    </location>
</feature>
<evidence type="ECO:0000256" key="1">
    <source>
        <dbReference type="SAM" id="MobiDB-lite"/>
    </source>
</evidence>
<gene>
    <name evidence="2" type="ORF">H5P30_02045</name>
</gene>
<evidence type="ECO:0000313" key="3">
    <source>
        <dbReference type="Proteomes" id="UP000525652"/>
    </source>
</evidence>
<protein>
    <submittedName>
        <fullName evidence="2">Transporter</fullName>
    </submittedName>
</protein>
<proteinExistence type="predicted"/>
<dbReference type="AlphaFoldDB" id="A0A7X1AVG2"/>
<dbReference type="EMBL" id="JACHVA010000023">
    <property type="protein sequence ID" value="MBC2600557.1"/>
    <property type="molecule type" value="Genomic_DNA"/>
</dbReference>
<sequence>MALLSSALVLADEATQSNTDDWTSDRPDGHAPIGVMSDHMHHKGEWMLSYRFMYMDMDGMRNGTDNLSSQDVFAEGYMVSPKKMTMEMHMLGAMYAPSDDITLVAMVPFSRKDMDLETKMGMDFSTESSGLNDISIGGLYRLASWDQQTIHAGLSLSLPTGSTDERDDTPMGSNQVLPYPMQMGSGTYDLLPTVTYLGQTECWSWGAQLGGALRMGRNDEGYSLGNRGNATSWIAREWADWVSSSFRIDGSIWGNIDGANDDLNPMMIPTADPKNQGGKRVDLALGFNFYKPDGRLAGNRLGIEVGAPVYQDLDGPQMKTDWTVTAGWQYAW</sequence>
<dbReference type="Proteomes" id="UP000525652">
    <property type="component" value="Unassembled WGS sequence"/>
</dbReference>
<dbReference type="Pfam" id="PF13557">
    <property type="entry name" value="Phenol_MetA_deg"/>
    <property type="match status" value="1"/>
</dbReference>
<accession>A0A7X1AVG2</accession>
<reference evidence="2 3" key="1">
    <citation type="submission" date="2020-07" db="EMBL/GenBank/DDBJ databases">
        <authorList>
            <person name="Feng X."/>
        </authorList>
    </citation>
    <scope>NUCLEOTIDE SEQUENCE [LARGE SCALE GENOMIC DNA]</scope>
    <source>
        <strain evidence="2 3">JCM14086</strain>
    </source>
</reference>
<comment type="caution">
    <text evidence="2">The sequence shown here is derived from an EMBL/GenBank/DDBJ whole genome shotgun (WGS) entry which is preliminary data.</text>
</comment>
<evidence type="ECO:0000313" key="2">
    <source>
        <dbReference type="EMBL" id="MBC2600557.1"/>
    </source>
</evidence>
<keyword evidence="3" id="KW-1185">Reference proteome</keyword>
<dbReference type="RefSeq" id="WP_185691304.1">
    <property type="nucleotide sequence ID" value="NZ_JACHVA010000023.1"/>
</dbReference>